<dbReference type="CDD" id="cd06577">
    <property type="entry name" value="PASTA_pknB"/>
    <property type="match status" value="1"/>
</dbReference>
<feature type="region of interest" description="Disordered" evidence="14">
    <location>
        <begin position="747"/>
        <end position="779"/>
    </location>
</feature>
<dbReference type="InterPro" id="IPR023346">
    <property type="entry name" value="Lysozyme-like_dom_sf"/>
</dbReference>
<dbReference type="Gene3D" id="1.10.3810.10">
    <property type="entry name" value="Biosynthetic peptidoglycan transglycosylase-like"/>
    <property type="match status" value="1"/>
</dbReference>
<dbReference type="GO" id="GO:0030288">
    <property type="term" value="C:outer membrane-bounded periplasmic space"/>
    <property type="evidence" value="ECO:0007669"/>
    <property type="project" value="TreeGrafter"/>
</dbReference>
<evidence type="ECO:0000256" key="10">
    <source>
        <dbReference type="ARBA" id="ARBA00023268"/>
    </source>
</evidence>
<dbReference type="GO" id="GO:0009252">
    <property type="term" value="P:peptidoglycan biosynthetic process"/>
    <property type="evidence" value="ECO:0007669"/>
    <property type="project" value="UniProtKB-KW"/>
</dbReference>
<comment type="similarity">
    <text evidence="1">In the C-terminal section; belongs to the transpeptidase family.</text>
</comment>
<sequence>MSVWKSLANLVAATTVAGVAGALALAPVAGISGVGITRTNETMQSSLSDLSYGDTPGVTTITDATGQPMAWLYDQRRYEVPGDQIAQPMKDAIVAIEDHRFYEHDGVDMQGTIRAMATNLLAGGVEQGASTLNQQYVKNYLLHIEAKTEAEQAAAVEQSIPRKLREMRLAADLDRDLSKDEILTGYLNLVPFGNRSYGIEAAARTYFGVSAAELSVPQSALLAGMVQSSEGLNPYTNPEGATLRRDSVLRAMAAHGYISAEEADAYIVEPLGVLDSPATLPNGCIAAGDRGFFCDYALTYLDSKGLSREQLQEGGYTITTTLDPQTQDAARAAVAGNVDPMAAGVAEVLNVVEPGSDSRDILAMASSRNYGLNLDNGETLLPQPSSLVGNGAGSVFKIFTAAAAIEQGMGLDTELDVPARYEASGLGTGGAENCPPNIYCVENAGTYQPRMTLRETLAFSPNTTFIQLIEQVGVPAVVDMSVKLGLRSYAQPGTHDGERSIAEYMKAANLGSYTLGPTPVNPLELSNVGATVASGGRWCEPDPIASVTDRNGQEVYLERPDCENVVDKGVADALAVGMADDLTIGTGAQAASTSGWSGQAAAKTGTTESHQSSAFLGFNSGFAAAPYIYNDGTTTSPLCTSPVRQCADGNLFGGQEAARSWFQTANLSPAALNGTLPALDGRYELGTTHAVLDEVVGLSEADARHVLESDGYRVEVRTVEGTQPRGRVERAVPDGLLRPGGTVTLEISAGPPARQAPAPSAPAPTGRATRPAPALPEVTQEDIDEVASQIREALGI</sequence>
<dbReference type="SUPFAM" id="SSF56601">
    <property type="entry name" value="beta-lactamase/transpeptidase-like"/>
    <property type="match status" value="1"/>
</dbReference>
<evidence type="ECO:0000313" key="18">
    <source>
        <dbReference type="Proteomes" id="UP000031928"/>
    </source>
</evidence>
<keyword evidence="9" id="KW-0573">Peptidoglycan synthesis</keyword>
<protein>
    <submittedName>
        <fullName evidence="17">Penicillin-binding protein</fullName>
    </submittedName>
</protein>
<dbReference type="InterPro" id="IPR036950">
    <property type="entry name" value="PBP_transglycosylase"/>
</dbReference>
<dbReference type="AlphaFoldDB" id="A0A0B6TIX9"/>
<dbReference type="GO" id="GO:0008360">
    <property type="term" value="P:regulation of cell shape"/>
    <property type="evidence" value="ECO:0007669"/>
    <property type="project" value="UniProtKB-KW"/>
</dbReference>
<evidence type="ECO:0000313" key="17">
    <source>
        <dbReference type="EMBL" id="AJK67858.1"/>
    </source>
</evidence>
<evidence type="ECO:0000256" key="12">
    <source>
        <dbReference type="ARBA" id="ARBA00034000"/>
    </source>
</evidence>
<evidence type="ECO:0000256" key="13">
    <source>
        <dbReference type="ARBA" id="ARBA00049902"/>
    </source>
</evidence>
<keyword evidence="8" id="KW-0133">Cell shape</keyword>
<name>A0A0B6TIX9_9CORY</name>
<dbReference type="EMBL" id="CP007790">
    <property type="protein sequence ID" value="AJK67858.1"/>
    <property type="molecule type" value="Genomic_DNA"/>
</dbReference>
<comment type="catalytic activity">
    <reaction evidence="13">
        <text>[GlcNAc-(1-&gt;4)-Mur2Ac(oyl-L-Ala-gamma-D-Glu-L-Lys-D-Ala-D-Ala)](n)-di-trans,octa-cis-undecaprenyl diphosphate + beta-D-GlcNAc-(1-&gt;4)-Mur2Ac(oyl-L-Ala-gamma-D-Glu-L-Lys-D-Ala-D-Ala)-di-trans,octa-cis-undecaprenyl diphosphate = [GlcNAc-(1-&gt;4)-Mur2Ac(oyl-L-Ala-gamma-D-Glu-L-Lys-D-Ala-D-Ala)](n+1)-di-trans,octa-cis-undecaprenyl diphosphate + di-trans,octa-cis-undecaprenyl diphosphate + H(+)</text>
        <dbReference type="Rhea" id="RHEA:23708"/>
        <dbReference type="Rhea" id="RHEA-COMP:9602"/>
        <dbReference type="Rhea" id="RHEA-COMP:9603"/>
        <dbReference type="ChEBI" id="CHEBI:15378"/>
        <dbReference type="ChEBI" id="CHEBI:58405"/>
        <dbReference type="ChEBI" id="CHEBI:60033"/>
        <dbReference type="ChEBI" id="CHEBI:78435"/>
        <dbReference type="EC" id="2.4.99.28"/>
    </reaction>
</comment>
<evidence type="ECO:0000256" key="11">
    <source>
        <dbReference type="ARBA" id="ARBA00023316"/>
    </source>
</evidence>
<evidence type="ECO:0000256" key="5">
    <source>
        <dbReference type="ARBA" id="ARBA00022676"/>
    </source>
</evidence>
<dbReference type="GO" id="GO:0009002">
    <property type="term" value="F:serine-type D-Ala-D-Ala carboxypeptidase activity"/>
    <property type="evidence" value="ECO:0007669"/>
    <property type="project" value="UniProtKB-EC"/>
</dbReference>
<keyword evidence="5" id="KW-0328">Glycosyltransferase</keyword>
<evidence type="ECO:0000256" key="3">
    <source>
        <dbReference type="ARBA" id="ARBA00022645"/>
    </source>
</evidence>
<keyword evidence="18" id="KW-1185">Reference proteome</keyword>
<reference evidence="17 18" key="1">
    <citation type="submission" date="2014-05" db="EMBL/GenBank/DDBJ databases">
        <title>Complete genome sequence of Corynebacterium marinum DSM 44953.</title>
        <authorList>
            <person name="Schaffert L."/>
            <person name="Albersmeier A."/>
            <person name="Kalinowski J."/>
            <person name="Ruckert C."/>
        </authorList>
    </citation>
    <scope>NUCLEOTIDE SEQUENCE [LARGE SCALE GENOMIC DNA]</scope>
    <source>
        <strain evidence="17 18">DSM 44953</strain>
    </source>
</reference>
<dbReference type="KEGG" id="cmq:B840_01125"/>
<dbReference type="Gene3D" id="3.30.10.20">
    <property type="match status" value="1"/>
</dbReference>
<dbReference type="RefSeq" id="WP_042620596.1">
    <property type="nucleotide sequence ID" value="NZ_CP007790.1"/>
</dbReference>
<keyword evidence="7" id="KW-0378">Hydrolase</keyword>
<dbReference type="PANTHER" id="PTHR32282:SF33">
    <property type="entry name" value="PEPTIDOGLYCAN GLYCOSYLTRANSFERASE"/>
    <property type="match status" value="1"/>
</dbReference>
<dbReference type="Pfam" id="PF00912">
    <property type="entry name" value="Transgly"/>
    <property type="match status" value="1"/>
</dbReference>
<evidence type="ECO:0000256" key="14">
    <source>
        <dbReference type="SAM" id="MobiDB-lite"/>
    </source>
</evidence>
<dbReference type="GO" id="GO:0071555">
    <property type="term" value="P:cell wall organization"/>
    <property type="evidence" value="ECO:0007669"/>
    <property type="project" value="UniProtKB-KW"/>
</dbReference>
<dbReference type="PANTHER" id="PTHR32282">
    <property type="entry name" value="BINDING PROTEIN TRANSPEPTIDASE, PUTATIVE-RELATED"/>
    <property type="match status" value="1"/>
</dbReference>
<feature type="compositionally biased region" description="Low complexity" evidence="14">
    <location>
        <begin position="748"/>
        <end position="776"/>
    </location>
</feature>
<gene>
    <name evidence="17" type="ORF">B840_01125</name>
</gene>
<evidence type="ECO:0000256" key="1">
    <source>
        <dbReference type="ARBA" id="ARBA00007090"/>
    </source>
</evidence>
<dbReference type="HOGENOM" id="CLU_006354_2_6_11"/>
<feature type="domain" description="Penicillin-binding protein transpeptidase" evidence="15">
    <location>
        <begin position="359"/>
        <end position="610"/>
    </location>
</feature>
<keyword evidence="11" id="KW-0961">Cell wall biogenesis/degradation</keyword>
<keyword evidence="4" id="KW-0645">Protease</keyword>
<dbReference type="GO" id="GO:0006508">
    <property type="term" value="P:proteolysis"/>
    <property type="evidence" value="ECO:0007669"/>
    <property type="project" value="UniProtKB-KW"/>
</dbReference>
<keyword evidence="3" id="KW-0121">Carboxypeptidase</keyword>
<dbReference type="SUPFAM" id="SSF53955">
    <property type="entry name" value="Lysozyme-like"/>
    <property type="match status" value="1"/>
</dbReference>
<dbReference type="OrthoDB" id="9766909at2"/>
<dbReference type="Pfam" id="PF00905">
    <property type="entry name" value="Transpeptidase"/>
    <property type="match status" value="1"/>
</dbReference>
<accession>A0A0B6TIX9</accession>
<comment type="catalytic activity">
    <reaction evidence="12">
        <text>Preferential cleavage: (Ac)2-L-Lys-D-Ala-|-D-Ala. Also transpeptidation of peptidyl-alanyl moieties that are N-acyl substituents of D-alanine.</text>
        <dbReference type="EC" id="3.4.16.4"/>
    </reaction>
</comment>
<evidence type="ECO:0000256" key="2">
    <source>
        <dbReference type="ARBA" id="ARBA00007739"/>
    </source>
</evidence>
<dbReference type="InterPro" id="IPR005543">
    <property type="entry name" value="PASTA_dom"/>
</dbReference>
<dbReference type="InterPro" id="IPR012338">
    <property type="entry name" value="Beta-lactam/transpept-like"/>
</dbReference>
<evidence type="ECO:0000259" key="15">
    <source>
        <dbReference type="Pfam" id="PF00905"/>
    </source>
</evidence>
<evidence type="ECO:0000256" key="6">
    <source>
        <dbReference type="ARBA" id="ARBA00022679"/>
    </source>
</evidence>
<evidence type="ECO:0000256" key="8">
    <source>
        <dbReference type="ARBA" id="ARBA00022960"/>
    </source>
</evidence>
<comment type="similarity">
    <text evidence="2">In the N-terminal section; belongs to the glycosyltransferase 51 family.</text>
</comment>
<evidence type="ECO:0000256" key="7">
    <source>
        <dbReference type="ARBA" id="ARBA00022801"/>
    </source>
</evidence>
<dbReference type="Proteomes" id="UP000031928">
    <property type="component" value="Chromosome"/>
</dbReference>
<organism evidence="17 18">
    <name type="scientific">Corynebacterium marinum DSM 44953</name>
    <dbReference type="NCBI Taxonomy" id="1224162"/>
    <lineage>
        <taxon>Bacteria</taxon>
        <taxon>Bacillati</taxon>
        <taxon>Actinomycetota</taxon>
        <taxon>Actinomycetes</taxon>
        <taxon>Mycobacteriales</taxon>
        <taxon>Corynebacteriaceae</taxon>
        <taxon>Corynebacterium</taxon>
    </lineage>
</organism>
<proteinExistence type="inferred from homology"/>
<keyword evidence="6" id="KW-0808">Transferase</keyword>
<dbReference type="GO" id="GO:0008955">
    <property type="term" value="F:peptidoglycan glycosyltransferase activity"/>
    <property type="evidence" value="ECO:0007669"/>
    <property type="project" value="UniProtKB-EC"/>
</dbReference>
<evidence type="ECO:0000256" key="4">
    <source>
        <dbReference type="ARBA" id="ARBA00022670"/>
    </source>
</evidence>
<dbReference type="STRING" id="1224162.B840_01125"/>
<dbReference type="InterPro" id="IPR050396">
    <property type="entry name" value="Glycosyltr_51/Transpeptidase"/>
</dbReference>
<dbReference type="GO" id="GO:0008658">
    <property type="term" value="F:penicillin binding"/>
    <property type="evidence" value="ECO:0007669"/>
    <property type="project" value="InterPro"/>
</dbReference>
<dbReference type="InterPro" id="IPR001460">
    <property type="entry name" value="PCN-bd_Tpept"/>
</dbReference>
<evidence type="ECO:0000256" key="9">
    <source>
        <dbReference type="ARBA" id="ARBA00022984"/>
    </source>
</evidence>
<dbReference type="Gene3D" id="3.40.710.10">
    <property type="entry name" value="DD-peptidase/beta-lactamase superfamily"/>
    <property type="match status" value="1"/>
</dbReference>
<feature type="domain" description="Glycosyl transferase family 51" evidence="16">
    <location>
        <begin position="67"/>
        <end position="252"/>
    </location>
</feature>
<dbReference type="InterPro" id="IPR001264">
    <property type="entry name" value="Glyco_trans_51"/>
</dbReference>
<evidence type="ECO:0000259" key="16">
    <source>
        <dbReference type="Pfam" id="PF00912"/>
    </source>
</evidence>
<dbReference type="FunFam" id="1.10.3810.10:FF:000001">
    <property type="entry name" value="Penicillin-binding protein 1A"/>
    <property type="match status" value="1"/>
</dbReference>
<keyword evidence="10" id="KW-0511">Multifunctional enzyme</keyword>